<dbReference type="InterPro" id="IPR007069">
    <property type="entry name" value="Transposase_32"/>
</dbReference>
<evidence type="ECO:0000313" key="2">
    <source>
        <dbReference type="EMBL" id="KIG11529.1"/>
    </source>
</evidence>
<dbReference type="AlphaFoldDB" id="A0A0C1Z2B4"/>
<evidence type="ECO:0000313" key="3">
    <source>
        <dbReference type="Proteomes" id="UP000031599"/>
    </source>
</evidence>
<dbReference type="Proteomes" id="UP000031599">
    <property type="component" value="Unassembled WGS sequence"/>
</dbReference>
<dbReference type="GO" id="GO:0003677">
    <property type="term" value="F:DNA binding"/>
    <property type="evidence" value="ECO:0007669"/>
    <property type="project" value="InterPro"/>
</dbReference>
<evidence type="ECO:0000259" key="1">
    <source>
        <dbReference type="Pfam" id="PF04986"/>
    </source>
</evidence>
<name>A0A0C1Z2B4_9BACT</name>
<dbReference type="GO" id="GO:0004803">
    <property type="term" value="F:transposase activity"/>
    <property type="evidence" value="ECO:0007669"/>
    <property type="project" value="InterPro"/>
</dbReference>
<reference evidence="2 3" key="1">
    <citation type="submission" date="2014-12" db="EMBL/GenBank/DDBJ databases">
        <title>Genome assembly of Enhygromyxa salina DSM 15201.</title>
        <authorList>
            <person name="Sharma G."/>
            <person name="Subramanian S."/>
        </authorList>
    </citation>
    <scope>NUCLEOTIDE SEQUENCE [LARGE SCALE GENOMIC DNA]</scope>
    <source>
        <strain evidence="2 3">DSM 15201</strain>
    </source>
</reference>
<dbReference type="EMBL" id="JMCC02000270">
    <property type="protein sequence ID" value="KIG11529.1"/>
    <property type="molecule type" value="Genomic_DNA"/>
</dbReference>
<feature type="domain" description="Transposase IS801/IS1294" evidence="1">
    <location>
        <begin position="21"/>
        <end position="88"/>
    </location>
</feature>
<organism evidence="2 3">
    <name type="scientific">Enhygromyxa salina</name>
    <dbReference type="NCBI Taxonomy" id="215803"/>
    <lineage>
        <taxon>Bacteria</taxon>
        <taxon>Pseudomonadati</taxon>
        <taxon>Myxococcota</taxon>
        <taxon>Polyangia</taxon>
        <taxon>Nannocystales</taxon>
        <taxon>Nannocystaceae</taxon>
        <taxon>Enhygromyxa</taxon>
    </lineage>
</organism>
<proteinExistence type="predicted"/>
<comment type="caution">
    <text evidence="2">The sequence shown here is derived from an EMBL/GenBank/DDBJ whole genome shotgun (WGS) entry which is preliminary data.</text>
</comment>
<dbReference type="RefSeq" id="WP_052559519.1">
    <property type="nucleotide sequence ID" value="NZ_JMCC02000270.1"/>
</dbReference>
<sequence length="100" mass="11394">MHPVCEVPAPGESLAEVGGVNVHAGPAIDGRDRRRLERLCRYVARPPVAQERLELTPERQRLVYRFKHAWRDGTHAVVLHPHDLIAHFDYRKSKLGMAGR</sequence>
<gene>
    <name evidence="2" type="ORF">DB30_03499</name>
</gene>
<dbReference type="GO" id="GO:0006313">
    <property type="term" value="P:DNA transposition"/>
    <property type="evidence" value="ECO:0007669"/>
    <property type="project" value="InterPro"/>
</dbReference>
<dbReference type="Pfam" id="PF04986">
    <property type="entry name" value="Y2_Tnp"/>
    <property type="match status" value="1"/>
</dbReference>
<protein>
    <submittedName>
        <fullName evidence="2">Transposon-like protein</fullName>
    </submittedName>
</protein>
<accession>A0A0C1Z2B4</accession>